<dbReference type="OrthoDB" id="6125719at2759"/>
<accession>A0A3P7DPJ3</accession>
<dbReference type="PANTHER" id="PTHR14165">
    <property type="entry name" value="MAJOR VAULT PROTEIN"/>
    <property type="match status" value="1"/>
</dbReference>
<keyword evidence="5" id="KW-0677">Repeat</keyword>
<feature type="repeat" description="MVP" evidence="8">
    <location>
        <begin position="198"/>
        <end position="250"/>
    </location>
</feature>
<dbReference type="InterPro" id="IPR036013">
    <property type="entry name" value="Band_7/SPFH_dom_sf"/>
</dbReference>
<evidence type="ECO:0000259" key="9">
    <source>
        <dbReference type="Pfam" id="PF01505"/>
    </source>
</evidence>
<dbReference type="FunFam" id="2.30.30.570:FF:000001">
    <property type="entry name" value="major vault protein-like"/>
    <property type="match status" value="1"/>
</dbReference>
<dbReference type="PANTHER" id="PTHR14165:SF3">
    <property type="entry name" value="MAJOR VAULT PROTEIN"/>
    <property type="match status" value="1"/>
</dbReference>
<evidence type="ECO:0000259" key="10">
    <source>
        <dbReference type="Pfam" id="PF11978"/>
    </source>
</evidence>
<dbReference type="Gene3D" id="3.30.479.30">
    <property type="entry name" value="Band 7 domain"/>
    <property type="match status" value="1"/>
</dbReference>
<feature type="domain" description="Major vault protein repeat" evidence="11">
    <location>
        <begin position="290"/>
        <end position="351"/>
    </location>
</feature>
<feature type="domain" description="Major vault protein shoulder" evidence="10">
    <location>
        <begin position="358"/>
        <end position="443"/>
    </location>
</feature>
<dbReference type="InterPro" id="IPR021870">
    <property type="entry name" value="MVP_shoulder"/>
</dbReference>
<keyword evidence="6" id="KW-0539">Nucleus</keyword>
<evidence type="ECO:0000259" key="12">
    <source>
        <dbReference type="Pfam" id="PF17796"/>
    </source>
</evidence>
<dbReference type="InterPro" id="IPR041139">
    <property type="entry name" value="MVP_rep_dom"/>
</dbReference>
<evidence type="ECO:0000313" key="13">
    <source>
        <dbReference type="EMBL" id="VDM05544.1"/>
    </source>
</evidence>
<reference evidence="13 14" key="1">
    <citation type="submission" date="2018-11" db="EMBL/GenBank/DDBJ databases">
        <authorList>
            <consortium name="Pathogen Informatics"/>
        </authorList>
    </citation>
    <scope>NUCLEOTIDE SEQUENCE [LARGE SCALE GENOMIC DNA]</scope>
    <source>
        <strain evidence="13 14">NST_G2</strain>
    </source>
</reference>
<dbReference type="Gene3D" id="2.30.30.560">
    <property type="match status" value="2"/>
</dbReference>
<dbReference type="Gene3D" id="2.30.30.550">
    <property type="entry name" value="Major Vault Protein repeat"/>
    <property type="match status" value="2"/>
</dbReference>
<dbReference type="GO" id="GO:1990904">
    <property type="term" value="C:ribonucleoprotein complex"/>
    <property type="evidence" value="ECO:0007669"/>
    <property type="project" value="UniProtKB-UniRule"/>
</dbReference>
<dbReference type="STRING" id="70667.A0A3P7DPJ3"/>
<dbReference type="Pfam" id="PF17795">
    <property type="entry name" value="Vault_3"/>
    <property type="match status" value="1"/>
</dbReference>
<evidence type="ECO:0000256" key="5">
    <source>
        <dbReference type="ARBA" id="ARBA00022737"/>
    </source>
</evidence>
<dbReference type="PROSITE" id="PS51224">
    <property type="entry name" value="MVP"/>
    <property type="match status" value="2"/>
</dbReference>
<dbReference type="InterPro" id="IPR041136">
    <property type="entry name" value="Vault_4"/>
</dbReference>
<evidence type="ECO:0000256" key="4">
    <source>
        <dbReference type="ARBA" id="ARBA00022490"/>
    </source>
</evidence>
<evidence type="ECO:0000313" key="14">
    <source>
        <dbReference type="Proteomes" id="UP000275846"/>
    </source>
</evidence>
<dbReference type="AlphaFoldDB" id="A0A3P7DPJ3"/>
<dbReference type="Pfam" id="PF11978">
    <property type="entry name" value="MVP_shoulder"/>
    <property type="match status" value="1"/>
</dbReference>
<proteinExistence type="predicted"/>
<dbReference type="Gene3D" id="2.30.30.570">
    <property type="match status" value="1"/>
</dbReference>
<dbReference type="InterPro" id="IPR039059">
    <property type="entry name" value="MVP"/>
</dbReference>
<evidence type="ECO:0000259" key="11">
    <source>
        <dbReference type="Pfam" id="PF17795"/>
    </source>
</evidence>
<dbReference type="InterPro" id="IPR043179">
    <property type="entry name" value="Vault_2_sf"/>
</dbReference>
<protein>
    <recommendedName>
        <fullName evidence="3">Major vault protein</fullName>
    </recommendedName>
</protein>
<feature type="domain" description="Major vault protein repeat" evidence="9">
    <location>
        <begin position="194"/>
        <end position="235"/>
    </location>
</feature>
<dbReference type="InterPro" id="IPR040989">
    <property type="entry name" value="Vault_3"/>
</dbReference>
<feature type="domain" description="Major vault protein repeat" evidence="9">
    <location>
        <begin position="52"/>
        <end position="91"/>
    </location>
</feature>
<keyword evidence="14" id="KW-1185">Reference proteome</keyword>
<evidence type="ECO:0000256" key="6">
    <source>
        <dbReference type="ARBA" id="ARBA00023242"/>
    </source>
</evidence>
<evidence type="ECO:0000256" key="2">
    <source>
        <dbReference type="ARBA" id="ARBA00004496"/>
    </source>
</evidence>
<evidence type="ECO:0000256" key="3">
    <source>
        <dbReference type="ARBA" id="ARBA00018296"/>
    </source>
</evidence>
<evidence type="ECO:0000256" key="7">
    <source>
        <dbReference type="ARBA" id="ARBA00023274"/>
    </source>
</evidence>
<evidence type="ECO:0000256" key="8">
    <source>
        <dbReference type="PROSITE-ProRule" id="PRU00571"/>
    </source>
</evidence>
<keyword evidence="4 8" id="KW-0963">Cytoplasm</keyword>
<evidence type="ECO:0000256" key="1">
    <source>
        <dbReference type="ARBA" id="ARBA00004123"/>
    </source>
</evidence>
<feature type="repeat" description="MVP" evidence="8">
    <location>
        <begin position="54"/>
        <end position="106"/>
    </location>
</feature>
<dbReference type="EMBL" id="UYSU01046452">
    <property type="protein sequence ID" value="VDM05544.1"/>
    <property type="molecule type" value="Genomic_DNA"/>
</dbReference>
<sequence>MAYGDVEYRFAHPSFPLHPGEEIMKEASPAYGDVEYRFAHPSFPLHPGEEIMKENKALLLSALINFKSEDGVDRVAREQWLFEGPGVYRPRKEVKVLSSRTVETISPNSALFLQPLMDFKAKDGQNHALYVKAKRTHVDNFGKRSHIFYVNEEVFQVVSPIVLASNNYCVICDPVNEEGVPRIEHLDDEIMDVYVLGQSDDIILRALESFQDGSVVTRTAGEEWMLTGPLEYVPPIEVEVVTVRKAIPLDENEGIYVRDKRSGQVRAVIGSTYLLNQDEELWPKKLSPAVITYRVPHNATVHINDYKGKKSRVVFGPVRVMLGPDEEFTLVDLSGGKPKRTNIMKTICLLLGPEFCTDVLQEKATKLFSQPDFLGNFCKTIAARMRGIVASVNFGQFHKNSVSLIRQSVFGTDADDIIGDRLFFPHNNLVVKSVDVQAVEPVDQRTQDALQKSVQLAIEITSNSQEASAR</sequence>
<dbReference type="GO" id="GO:0005737">
    <property type="term" value="C:cytoplasm"/>
    <property type="evidence" value="ECO:0007669"/>
    <property type="project" value="UniProtKB-SubCell"/>
</dbReference>
<dbReference type="Proteomes" id="UP000275846">
    <property type="component" value="Unassembled WGS sequence"/>
</dbReference>
<keyword evidence="7 8" id="KW-0687">Ribonucleoprotein</keyword>
<dbReference type="InterPro" id="IPR043023">
    <property type="entry name" value="MVP_rep_sf"/>
</dbReference>
<name>A0A3P7DPJ3_SCHSO</name>
<dbReference type="GO" id="GO:0005634">
    <property type="term" value="C:nucleus"/>
    <property type="evidence" value="ECO:0007669"/>
    <property type="project" value="UniProtKB-SubCell"/>
</dbReference>
<dbReference type="Pfam" id="PF01505">
    <property type="entry name" value="Vault"/>
    <property type="match status" value="2"/>
</dbReference>
<feature type="domain" description="Major vault protein repeat" evidence="12">
    <location>
        <begin position="246"/>
        <end position="288"/>
    </location>
</feature>
<dbReference type="InterPro" id="IPR002499">
    <property type="entry name" value="Vault_N"/>
</dbReference>
<dbReference type="Gene3D" id="2.30.30.620">
    <property type="match status" value="1"/>
</dbReference>
<dbReference type="Pfam" id="PF17796">
    <property type="entry name" value="Vault_4"/>
    <property type="match status" value="1"/>
</dbReference>
<dbReference type="Gene3D" id="6.10.250.720">
    <property type="match status" value="1"/>
</dbReference>
<comment type="subcellular location">
    <subcellularLocation>
        <location evidence="2 8">Cytoplasm</location>
    </subcellularLocation>
    <subcellularLocation>
        <location evidence="1">Nucleus</location>
    </subcellularLocation>
</comment>
<dbReference type="FunFam" id="2.30.30.550:FF:000001">
    <property type="entry name" value="major vault protein-like"/>
    <property type="match status" value="1"/>
</dbReference>
<gene>
    <name evidence="13" type="ORF">SSLN_LOCUS19158</name>
</gene>
<organism evidence="13 14">
    <name type="scientific">Schistocephalus solidus</name>
    <name type="common">Tapeworm</name>
    <dbReference type="NCBI Taxonomy" id="70667"/>
    <lineage>
        <taxon>Eukaryota</taxon>
        <taxon>Metazoa</taxon>
        <taxon>Spiralia</taxon>
        <taxon>Lophotrochozoa</taxon>
        <taxon>Platyhelminthes</taxon>
        <taxon>Cestoda</taxon>
        <taxon>Eucestoda</taxon>
        <taxon>Diphyllobothriidea</taxon>
        <taxon>Diphyllobothriidae</taxon>
        <taxon>Schistocephalus</taxon>
    </lineage>
</organism>